<evidence type="ECO:0000256" key="1">
    <source>
        <dbReference type="ARBA" id="ARBA00034761"/>
    </source>
</evidence>
<sequence>MDMDPVNFIKTYAPRGSIIFINYAMSLTSHLNPSIEKHVGIYYGTLLSEHLVVESTYRKGVRIVPLDSFFEGYISAKVYMLENIQVMKIAADTSLTLLGIPYGFGHDRMYCFKLVAECYKNAGVDTSSKRILGKDIFLSQNFTDDNRWIKIYDSNNLTLWQIDYLKG</sequence>
<dbReference type="SUPFAM" id="SSF54001">
    <property type="entry name" value="Cysteine proteinases"/>
    <property type="match status" value="1"/>
</dbReference>
<dbReference type="Proteomes" id="UP000324967">
    <property type="component" value="Segment"/>
</dbReference>
<gene>
    <name evidence="3" type="ORF">CPXV094</name>
</gene>
<name>A0A1X9TAY3_COWPX</name>
<organismHost>
    <name type="scientific">Loxodonta africana</name>
    <name type="common">African elephant</name>
    <dbReference type="NCBI Taxonomy" id="9785"/>
</organismHost>
<dbReference type="Gene3D" id="3.90.1720.10">
    <property type="entry name" value="endopeptidase domain like (from Nostoc punctiforme)"/>
    <property type="match status" value="1"/>
</dbReference>
<organismHost>
    <name type="scientific">Myodes glareolus</name>
    <name type="common">Bank vole</name>
    <name type="synonym">Clethrionomys glareolus</name>
    <dbReference type="NCBI Taxonomy" id="447135"/>
</organismHost>
<organismHost>
    <name type="scientific">Bos taurus</name>
    <name type="common">Bovine</name>
    <dbReference type="NCBI Taxonomy" id="9913"/>
</organismHost>
<organismHost>
    <name type="scientific">Felis catus</name>
    <name type="common">Cat</name>
    <name type="synonym">Felis silvestris catus</name>
    <dbReference type="NCBI Taxonomy" id="9685"/>
</organismHost>
<dbReference type="InterPro" id="IPR038765">
    <property type="entry name" value="Papain-like_cys_pep_sf"/>
</dbReference>
<organismHost>
    <name type="scientific">Mus musculus</name>
    <name type="common">Mouse</name>
    <dbReference type="NCBI Taxonomy" id="10090"/>
</organismHost>
<dbReference type="EMBL" id="KY549150">
    <property type="protein sequence ID" value="ARR30898.1"/>
    <property type="molecule type" value="Genomic_DNA"/>
</dbReference>
<organismHost>
    <name type="scientific">Microtus agrestis</name>
    <name type="common">Short-tailed field vole</name>
    <dbReference type="NCBI Taxonomy" id="29092"/>
</organismHost>
<dbReference type="InterPro" id="IPR024453">
    <property type="entry name" value="Peptidase_C92"/>
</dbReference>
<accession>A0A1X9TAY3</accession>
<proteinExistence type="inferred from homology"/>
<protein>
    <recommendedName>
        <fullName evidence="2">Protein OPG091</fullName>
    </recommendedName>
</protein>
<organismHost>
    <name type="scientific">Homo sapiens</name>
    <name type="common">Human</name>
    <dbReference type="NCBI Taxonomy" id="9606"/>
</organismHost>
<comment type="similarity">
    <text evidence="1">Belongs to the orthopoxvirus OPG091 family.</text>
</comment>
<dbReference type="Pfam" id="PF05708">
    <property type="entry name" value="Peptidase_C92"/>
    <property type="match status" value="1"/>
</dbReference>
<organismHost>
    <name type="scientific">Apodemus sylvaticus</name>
    <name type="common">European woodmouse</name>
    <dbReference type="NCBI Taxonomy" id="10129"/>
</organismHost>
<reference evidence="3" key="1">
    <citation type="journal article" date="2017" name="Viruses">
        <title>Cowpox virus: What's in a Name?</title>
        <authorList>
            <person name="Mauldin M.R."/>
            <person name="Antwerpen M."/>
            <person name="Emerson G.L."/>
            <person name="Li Y."/>
            <person name="Zoeller G."/>
            <person name="Carroll D.S."/>
            <person name="Meyer H."/>
        </authorList>
    </citation>
    <scope>NUCLEOTIDE SEQUENCE [LARGE SCALE GENOMIC DNA]</scope>
    <source>
        <strain evidence="3">CPXV_K4207</strain>
    </source>
</reference>
<evidence type="ECO:0000313" key="3">
    <source>
        <dbReference type="EMBL" id="ARR30898.1"/>
    </source>
</evidence>
<organism evidence="3">
    <name type="scientific">Cowpox virus</name>
    <name type="common">CPV</name>
    <dbReference type="NCBI Taxonomy" id="10243"/>
    <lineage>
        <taxon>Viruses</taxon>
        <taxon>Varidnaviria</taxon>
        <taxon>Bamfordvirae</taxon>
        <taxon>Nucleocytoviricota</taxon>
        <taxon>Pokkesviricetes</taxon>
        <taxon>Chitovirales</taxon>
        <taxon>Poxviridae</taxon>
        <taxon>Chordopoxvirinae</taxon>
        <taxon>Orthopoxvirus</taxon>
        <taxon>Orthopoxvirus cowpox</taxon>
    </lineage>
</organism>
<evidence type="ECO:0000256" key="2">
    <source>
        <dbReference type="ARBA" id="ARBA00034814"/>
    </source>
</evidence>